<evidence type="ECO:0000313" key="3">
    <source>
        <dbReference type="Proteomes" id="UP000076661"/>
    </source>
</evidence>
<evidence type="ECO:0000256" key="1">
    <source>
        <dbReference type="SAM" id="Phobius"/>
    </source>
</evidence>
<reference evidence="2 3" key="1">
    <citation type="submission" date="2013-07" db="EMBL/GenBank/DDBJ databases">
        <title>Comparative Genomic and Metabolomic Analysis of Twelve Strains of Pseudoalteromonas luteoviolacea.</title>
        <authorList>
            <person name="Vynne N.G."/>
            <person name="Mansson M."/>
            <person name="Gram L."/>
        </authorList>
    </citation>
    <scope>NUCLEOTIDE SEQUENCE [LARGE SCALE GENOMIC DNA]</scope>
    <source>
        <strain evidence="2 3">S4060-1</strain>
    </source>
</reference>
<name>A0A167JRB3_9GAMM</name>
<organism evidence="2 3">
    <name type="scientific">Pseudoalteromonas luteoviolacea S4060-1</name>
    <dbReference type="NCBI Taxonomy" id="1365257"/>
    <lineage>
        <taxon>Bacteria</taxon>
        <taxon>Pseudomonadati</taxon>
        <taxon>Pseudomonadota</taxon>
        <taxon>Gammaproteobacteria</taxon>
        <taxon>Alteromonadales</taxon>
        <taxon>Pseudoalteromonadaceae</taxon>
        <taxon>Pseudoalteromonas</taxon>
    </lineage>
</organism>
<keyword evidence="1" id="KW-0472">Membrane</keyword>
<proteinExistence type="predicted"/>
<dbReference type="Proteomes" id="UP000076661">
    <property type="component" value="Unassembled WGS sequence"/>
</dbReference>
<accession>A0A167JRB3</accession>
<keyword evidence="1" id="KW-0812">Transmembrane</keyword>
<sequence length="104" mass="11379">MIDLESLKHAAKFGLIALAAAAIQLHLSTHKFTFGRYLINVIMALLAAYLVSSFCEYLGVAESARPGFIGVGAYMAPHLFEGLNNLGQRFSKDPLKLIKKLRGK</sequence>
<dbReference type="EMBL" id="AUXX01000045">
    <property type="protein sequence ID" value="KZN61549.1"/>
    <property type="molecule type" value="Genomic_DNA"/>
</dbReference>
<comment type="caution">
    <text evidence="2">The sequence shown here is derived from an EMBL/GenBank/DDBJ whole genome shotgun (WGS) entry which is preliminary data.</text>
</comment>
<evidence type="ECO:0000313" key="2">
    <source>
        <dbReference type="EMBL" id="KZN61549.1"/>
    </source>
</evidence>
<dbReference type="AlphaFoldDB" id="A0A167JRB3"/>
<protein>
    <submittedName>
        <fullName evidence="2">Uncharacterized protein</fullName>
    </submittedName>
</protein>
<gene>
    <name evidence="2" type="ORF">N478_05610</name>
</gene>
<keyword evidence="1" id="KW-1133">Transmembrane helix</keyword>
<dbReference type="PATRIC" id="fig|1365257.3.peg.4439"/>
<feature type="transmembrane region" description="Helical" evidence="1">
    <location>
        <begin position="37"/>
        <end position="59"/>
    </location>
</feature>
<dbReference type="RefSeq" id="WP_063382647.1">
    <property type="nucleotide sequence ID" value="NZ_AUXX01000045.1"/>
</dbReference>